<dbReference type="EMBL" id="JAHLQT010010178">
    <property type="protein sequence ID" value="KAG7173103.1"/>
    <property type="molecule type" value="Genomic_DNA"/>
</dbReference>
<feature type="region of interest" description="Disordered" evidence="1">
    <location>
        <begin position="27"/>
        <end position="60"/>
    </location>
</feature>
<feature type="region of interest" description="Disordered" evidence="1">
    <location>
        <begin position="143"/>
        <end position="327"/>
    </location>
</feature>
<comment type="caution">
    <text evidence="2">The sequence shown here is derived from an EMBL/GenBank/DDBJ whole genome shotgun (WGS) entry which is preliminary data.</text>
</comment>
<feature type="compositionally biased region" description="Low complexity" evidence="1">
    <location>
        <begin position="143"/>
        <end position="282"/>
    </location>
</feature>
<proteinExistence type="predicted"/>
<accession>A0A8J5TJ78</accession>
<dbReference type="GO" id="GO:0000428">
    <property type="term" value="C:DNA-directed RNA polymerase complex"/>
    <property type="evidence" value="ECO:0007669"/>
    <property type="project" value="UniProtKB-KW"/>
</dbReference>
<gene>
    <name evidence="2" type="primary">Polr2a-L17</name>
    <name evidence="2" type="ORF">Hamer_G008629</name>
</gene>
<organism evidence="2 3">
    <name type="scientific">Homarus americanus</name>
    <name type="common">American lobster</name>
    <dbReference type="NCBI Taxonomy" id="6706"/>
    <lineage>
        <taxon>Eukaryota</taxon>
        <taxon>Metazoa</taxon>
        <taxon>Ecdysozoa</taxon>
        <taxon>Arthropoda</taxon>
        <taxon>Crustacea</taxon>
        <taxon>Multicrustacea</taxon>
        <taxon>Malacostraca</taxon>
        <taxon>Eumalacostraca</taxon>
        <taxon>Eucarida</taxon>
        <taxon>Decapoda</taxon>
        <taxon>Pleocyemata</taxon>
        <taxon>Astacidea</taxon>
        <taxon>Nephropoidea</taxon>
        <taxon>Nephropidae</taxon>
        <taxon>Homarus</taxon>
    </lineage>
</organism>
<keyword evidence="3" id="KW-1185">Reference proteome</keyword>
<dbReference type="AlphaFoldDB" id="A0A8J5TJ78"/>
<keyword evidence="2" id="KW-0804">Transcription</keyword>
<sequence length="569" mass="59503">MDQFGVRLYSSVIDSILTVECNHPEWRERQSLPDTSTLPPTSSNKTSILPPIQVSPPLSTTMSTPTIGMEGWLTLDDIRAQALKALRDEEEPEELQIQSRSFPDDAHDGLLGNHRLVPLSLSSTAPPSDVVTVLSPVAAFLSAPSSPSPNLTQSSSSSSQDSSLSSSPSSNSSSSPPIPSSSSTPSPVSTSSSSSTTTSSVHSTSSPMSVSSPSSSSSSSSSPSSATSSPSVSSLSFSSKSSSTMSPSSSSSSTSSPTNLSPPSHSTLSPTSSSPPSHSTPSPTNPPSSPLTPLSNLTPTPLTTVLSESTQPGEVGGRVRRGTGRLDVTTPGSVAMVFLSLHNLTVASGAATQPWDATPPHTSLTAETSRSLSPNLFGFETILTGLVYLSFGIFLYQMIQRAVGARVLGSSTSSSYSSSGRSMEDEVPNYQIISLLDSLERIPNVAAEVVLMGMKGKEVLARRPSCLPLFLCRLNLQHQQQPHEDGASSFRRSAIVAVSSAMSMWAGVQQPDLLFPASVASWTGANGLSCHRASTTCHDASDYASTLLKLQNDQRPLSTETTGPTDRWP</sequence>
<dbReference type="Proteomes" id="UP000747542">
    <property type="component" value="Unassembled WGS sequence"/>
</dbReference>
<evidence type="ECO:0000313" key="2">
    <source>
        <dbReference type="EMBL" id="KAG7173103.1"/>
    </source>
</evidence>
<evidence type="ECO:0000313" key="3">
    <source>
        <dbReference type="Proteomes" id="UP000747542"/>
    </source>
</evidence>
<keyword evidence="2" id="KW-0240">DNA-directed RNA polymerase</keyword>
<evidence type="ECO:0000256" key="1">
    <source>
        <dbReference type="SAM" id="MobiDB-lite"/>
    </source>
</evidence>
<feature type="compositionally biased region" description="Low complexity" evidence="1">
    <location>
        <begin position="291"/>
        <end position="310"/>
    </location>
</feature>
<name>A0A8J5TJ78_HOMAM</name>
<feature type="compositionally biased region" description="Polar residues" evidence="1">
    <location>
        <begin position="32"/>
        <end position="47"/>
    </location>
</feature>
<protein>
    <submittedName>
        <fullName evidence="2">DNA-directed RNA polymerase II subunit RPB1-like 17</fullName>
    </submittedName>
</protein>
<reference evidence="2" key="1">
    <citation type="journal article" date="2021" name="Sci. Adv.">
        <title>The American lobster genome reveals insights on longevity, neural, and immune adaptations.</title>
        <authorList>
            <person name="Polinski J.M."/>
            <person name="Zimin A.V."/>
            <person name="Clark K.F."/>
            <person name="Kohn A.B."/>
            <person name="Sadowski N."/>
            <person name="Timp W."/>
            <person name="Ptitsyn A."/>
            <person name="Khanna P."/>
            <person name="Romanova D.Y."/>
            <person name="Williams P."/>
            <person name="Greenwood S.J."/>
            <person name="Moroz L.L."/>
            <person name="Walt D.R."/>
            <person name="Bodnar A.G."/>
        </authorList>
    </citation>
    <scope>NUCLEOTIDE SEQUENCE</scope>
    <source>
        <strain evidence="2">GMGI-L3</strain>
    </source>
</reference>